<dbReference type="PROSITE" id="PS00108">
    <property type="entry name" value="PROTEIN_KINASE_ST"/>
    <property type="match status" value="1"/>
</dbReference>
<dbReference type="Gene3D" id="1.10.510.10">
    <property type="entry name" value="Transferase(Phosphotransferase) domain 1"/>
    <property type="match status" value="1"/>
</dbReference>
<feature type="region of interest" description="Disordered" evidence="6">
    <location>
        <begin position="346"/>
        <end position="384"/>
    </location>
</feature>
<dbReference type="SUPFAM" id="SSF50993">
    <property type="entry name" value="Peptidase/esterase 'gauge' domain"/>
    <property type="match status" value="1"/>
</dbReference>
<evidence type="ECO:0000259" key="7">
    <source>
        <dbReference type="PROSITE" id="PS50011"/>
    </source>
</evidence>
<dbReference type="InterPro" id="IPR011009">
    <property type="entry name" value="Kinase-like_dom_sf"/>
</dbReference>
<dbReference type="InterPro" id="IPR050660">
    <property type="entry name" value="NEK_Ser/Thr_kinase"/>
</dbReference>
<keyword evidence="3" id="KW-0547">Nucleotide-binding</keyword>
<organism evidence="8 9">
    <name type="scientific">Streptosporangium lutulentum</name>
    <dbReference type="NCBI Taxonomy" id="1461250"/>
    <lineage>
        <taxon>Bacteria</taxon>
        <taxon>Bacillati</taxon>
        <taxon>Actinomycetota</taxon>
        <taxon>Actinomycetes</taxon>
        <taxon>Streptosporangiales</taxon>
        <taxon>Streptosporangiaceae</taxon>
        <taxon>Streptosporangium</taxon>
    </lineage>
</organism>
<dbReference type="CDD" id="cd14014">
    <property type="entry name" value="STKc_PknB_like"/>
    <property type="match status" value="1"/>
</dbReference>
<reference evidence="8 9" key="1">
    <citation type="submission" date="2023-07" db="EMBL/GenBank/DDBJ databases">
        <title>Sequencing the genomes of 1000 actinobacteria strains.</title>
        <authorList>
            <person name="Klenk H.-P."/>
        </authorList>
    </citation>
    <scope>NUCLEOTIDE SEQUENCE [LARGE SCALE GENOMIC DNA]</scope>
    <source>
        <strain evidence="8 9">DSM 46740</strain>
    </source>
</reference>
<feature type="region of interest" description="Disordered" evidence="6">
    <location>
        <begin position="292"/>
        <end position="312"/>
    </location>
</feature>
<evidence type="ECO:0000256" key="6">
    <source>
        <dbReference type="SAM" id="MobiDB-lite"/>
    </source>
</evidence>
<name>A0ABT9QFZ6_9ACTN</name>
<evidence type="ECO:0000256" key="3">
    <source>
        <dbReference type="ARBA" id="ARBA00022741"/>
    </source>
</evidence>
<dbReference type="PANTHER" id="PTHR43671">
    <property type="entry name" value="SERINE/THREONINE-PROTEIN KINASE NEK"/>
    <property type="match status" value="1"/>
</dbReference>
<dbReference type="Gene3D" id="2.120.10.30">
    <property type="entry name" value="TolB, C-terminal domain"/>
    <property type="match status" value="1"/>
</dbReference>
<dbReference type="PROSITE" id="PS50011">
    <property type="entry name" value="PROTEIN_KINASE_DOM"/>
    <property type="match status" value="1"/>
</dbReference>
<evidence type="ECO:0000313" key="8">
    <source>
        <dbReference type="EMBL" id="MDP9845271.1"/>
    </source>
</evidence>
<evidence type="ECO:0000256" key="1">
    <source>
        <dbReference type="ARBA" id="ARBA00012513"/>
    </source>
</evidence>
<evidence type="ECO:0000256" key="2">
    <source>
        <dbReference type="ARBA" id="ARBA00022679"/>
    </source>
</evidence>
<dbReference type="EC" id="2.7.11.1" evidence="1"/>
<dbReference type="Pfam" id="PF00069">
    <property type="entry name" value="Pkinase"/>
    <property type="match status" value="1"/>
</dbReference>
<dbReference type="PANTHER" id="PTHR43671:SF13">
    <property type="entry name" value="SERINE_THREONINE-PROTEIN KINASE NEK2"/>
    <property type="match status" value="1"/>
</dbReference>
<dbReference type="GO" id="GO:0016301">
    <property type="term" value="F:kinase activity"/>
    <property type="evidence" value="ECO:0007669"/>
    <property type="project" value="UniProtKB-KW"/>
</dbReference>
<dbReference type="Proteomes" id="UP001225356">
    <property type="component" value="Unassembled WGS sequence"/>
</dbReference>
<comment type="caution">
    <text evidence="8">The sequence shown here is derived from an EMBL/GenBank/DDBJ whole genome shotgun (WGS) entry which is preliminary data.</text>
</comment>
<keyword evidence="5" id="KW-0067">ATP-binding</keyword>
<dbReference type="SUPFAM" id="SSF56112">
    <property type="entry name" value="Protein kinase-like (PK-like)"/>
    <property type="match status" value="1"/>
</dbReference>
<evidence type="ECO:0000256" key="4">
    <source>
        <dbReference type="ARBA" id="ARBA00022777"/>
    </source>
</evidence>
<dbReference type="InterPro" id="IPR011042">
    <property type="entry name" value="6-blade_b-propeller_TolB-like"/>
</dbReference>
<protein>
    <recommendedName>
        <fullName evidence="1">non-specific serine/threonine protein kinase</fullName>
        <ecNumber evidence="1">2.7.11.1</ecNumber>
    </recommendedName>
</protein>
<dbReference type="InterPro" id="IPR000719">
    <property type="entry name" value="Prot_kinase_dom"/>
</dbReference>
<sequence>MPDLAPLRPGDPRRVREYRLTGRLGEGGQGTVYLGVSPTGTRVAVKLLRPDLARDSEARERFVREVSTARRVAPFCTAAVIGTGIDRRRPYIVSEYIEGPTLEAVVASEGPRGGPALHRLAIGTVTALVAIHQAGIAHRDFKPSNVLLAPDGPRVIDFGIAKALDRTSTLTATTIGTPSYMTPEQLAGEDAGAPADMFAWGAAMVFAATGRPPFGADSLPAIFNRIVNLEPDLRGIADPALRDLIGQCLAKDAARRPTAGEALLRLLGHAGGAPGAVTPAAPRGILAEGSAAASSHAVREPPAYPAPAGTSAKDRGGLRAAIGGGLVVTLVAVGGLTLALRGPAPEVIGPGRASGPRDVTAPPPSGSAVTPAPAVSGPPPASRTIRLPGSSITIHESDDDPIRLSSYSLDGDAHLYVREPGTSRFTKDDRYFQYTVNPSGSHALGTERTYDRSGHAVVAVVDRRSGTVSRIRVAEDPVYPTLPQWSPDGGKGLVTLYEIVGKARRESRAYGYAVIDVATKKARVVRVKEKDAGTWSYFWRGDGRAVGTWALTGETQRIRFYDLGGTVLQTLLDVGAPITVEGDDVSPSGSMLMTYCKGTNQEICIWSTSADGEAKARIPFKTERLVGWYDDRHIAGWRRSGTGYEAVVIDFRGQVKRVLATSADPAEYDRQFTRYTRELR</sequence>
<keyword evidence="9" id="KW-1185">Reference proteome</keyword>
<keyword evidence="2" id="KW-0808">Transferase</keyword>
<dbReference type="EMBL" id="JAUSQU010000001">
    <property type="protein sequence ID" value="MDP9845271.1"/>
    <property type="molecule type" value="Genomic_DNA"/>
</dbReference>
<accession>A0ABT9QFZ6</accession>
<keyword evidence="4 8" id="KW-0418">Kinase</keyword>
<gene>
    <name evidence="8" type="ORF">J2853_004482</name>
</gene>
<dbReference type="Gene3D" id="3.30.200.20">
    <property type="entry name" value="Phosphorylase Kinase, domain 1"/>
    <property type="match status" value="1"/>
</dbReference>
<evidence type="ECO:0000313" key="9">
    <source>
        <dbReference type="Proteomes" id="UP001225356"/>
    </source>
</evidence>
<evidence type="ECO:0000256" key="5">
    <source>
        <dbReference type="ARBA" id="ARBA00022840"/>
    </source>
</evidence>
<feature type="domain" description="Protein kinase" evidence="7">
    <location>
        <begin position="18"/>
        <end position="272"/>
    </location>
</feature>
<dbReference type="RefSeq" id="WP_307560783.1">
    <property type="nucleotide sequence ID" value="NZ_JAUSQU010000001.1"/>
</dbReference>
<dbReference type="InterPro" id="IPR008271">
    <property type="entry name" value="Ser/Thr_kinase_AS"/>
</dbReference>
<proteinExistence type="predicted"/>